<dbReference type="InterPro" id="IPR036388">
    <property type="entry name" value="WH-like_DNA-bd_sf"/>
</dbReference>
<accession>G2PN18</accession>
<dbReference type="EMBL" id="CP002999">
    <property type="protein sequence ID" value="AEM72366.1"/>
    <property type="molecule type" value="Genomic_DNA"/>
</dbReference>
<evidence type="ECO:0000256" key="2">
    <source>
        <dbReference type="ARBA" id="ARBA00021245"/>
    </source>
</evidence>
<dbReference type="InterPro" id="IPR014284">
    <property type="entry name" value="RNA_pol_sigma-70_dom"/>
</dbReference>
<dbReference type="KEGG" id="mrs:Murru_3352"/>
<evidence type="ECO:0000256" key="6">
    <source>
        <dbReference type="ARBA" id="ARBA00024701"/>
    </source>
</evidence>
<gene>
    <name evidence="8" type="ordered locus">Murru_3352</name>
</gene>
<dbReference type="STRING" id="886377.Murru_3352"/>
<reference evidence="8 9" key="2">
    <citation type="journal article" date="2012" name="Stand. Genomic Sci.">
        <title>Complete genome sequence of the facultatively anaerobic, appendaged bacterium Muricauda ruestringensis type strain (B1(T)).</title>
        <authorList>
            <person name="Huntemann M."/>
            <person name="Teshima H."/>
            <person name="Lapidus A."/>
            <person name="Nolan M."/>
            <person name="Lucas S."/>
            <person name="Hammon N."/>
            <person name="Deshpande S."/>
            <person name="Cheng J.F."/>
            <person name="Tapia R."/>
            <person name="Goodwin L.A."/>
            <person name="Pitluck S."/>
            <person name="Liolios K."/>
            <person name="Pagani I."/>
            <person name="Ivanova N."/>
            <person name="Mavromatis K."/>
            <person name="Mikhailova N."/>
            <person name="Pati A."/>
            <person name="Chen A."/>
            <person name="Palaniappan K."/>
            <person name="Land M."/>
            <person name="Hauser L."/>
            <person name="Pan C."/>
            <person name="Brambilla E.M."/>
            <person name="Rohde M."/>
            <person name="Spring S."/>
            <person name="Goker M."/>
            <person name="Detter J.C."/>
            <person name="Bristow J."/>
            <person name="Eisen J.A."/>
            <person name="Markowitz V."/>
            <person name="Hugenholtz P."/>
            <person name="Kyrpides N.C."/>
            <person name="Klenk H.P."/>
            <person name="Woyke T."/>
        </authorList>
    </citation>
    <scope>NUCLEOTIDE SEQUENCE [LARGE SCALE GENOMIC DNA]</scope>
    <source>
        <strain evidence="9">DSM 13258 / LMG 19739 / B1</strain>
    </source>
</reference>
<dbReference type="Gene3D" id="1.10.1740.10">
    <property type="match status" value="1"/>
</dbReference>
<proteinExistence type="inferred from homology"/>
<sequence length="192" mass="22421">MYSINNPLKLKANKTYRLTTKEYKVLFDTHHVSLCLFCNRYLNDIEMARDVVQEIFIKVWNQKTVFKSQNTVKSYLYTAVKNRALDVLKSKRYKSKCDLSVEAIQSMETDSFFSTELVLQETARLVDHAVDTLPLRCKKIIKLSLLGYKNGEIANELEITLNTVKAQKKIAYRKLRFQLREHIALVAHIFLP</sequence>
<evidence type="ECO:0000256" key="5">
    <source>
        <dbReference type="ARBA" id="ARBA00023163"/>
    </source>
</evidence>
<dbReference type="PANTHER" id="PTHR43133">
    <property type="entry name" value="RNA POLYMERASE ECF-TYPE SIGMA FACTO"/>
    <property type="match status" value="1"/>
</dbReference>
<dbReference type="InterPro" id="IPR016032">
    <property type="entry name" value="Sig_transdc_resp-reg_C-effctor"/>
</dbReference>
<dbReference type="SMART" id="SM00421">
    <property type="entry name" value="HTH_LUXR"/>
    <property type="match status" value="1"/>
</dbReference>
<name>G2PN18_ALLRU</name>
<dbReference type="NCBIfam" id="TIGR02985">
    <property type="entry name" value="Sig70_bacteroi1"/>
    <property type="match status" value="1"/>
</dbReference>
<evidence type="ECO:0000259" key="7">
    <source>
        <dbReference type="SMART" id="SM00421"/>
    </source>
</evidence>
<keyword evidence="9" id="KW-1185">Reference proteome</keyword>
<evidence type="ECO:0000256" key="1">
    <source>
        <dbReference type="ARBA" id="ARBA00007788"/>
    </source>
</evidence>
<dbReference type="AlphaFoldDB" id="G2PN18"/>
<dbReference type="InterPro" id="IPR007627">
    <property type="entry name" value="RNA_pol_sigma70_r2"/>
</dbReference>
<keyword evidence="3" id="KW-0805">Transcription regulation</keyword>
<dbReference type="GO" id="GO:0006352">
    <property type="term" value="P:DNA-templated transcription initiation"/>
    <property type="evidence" value="ECO:0007669"/>
    <property type="project" value="InterPro"/>
</dbReference>
<evidence type="ECO:0000313" key="9">
    <source>
        <dbReference type="Proteomes" id="UP000008908"/>
    </source>
</evidence>
<comment type="similarity">
    <text evidence="1">Belongs to the sigma-70 factor family.</text>
</comment>
<dbReference type="InterPro" id="IPR039425">
    <property type="entry name" value="RNA_pol_sigma-70-like"/>
</dbReference>
<dbReference type="NCBIfam" id="TIGR02937">
    <property type="entry name" value="sigma70-ECF"/>
    <property type="match status" value="1"/>
</dbReference>
<dbReference type="Pfam" id="PF04542">
    <property type="entry name" value="Sigma70_r2"/>
    <property type="match status" value="1"/>
</dbReference>
<protein>
    <recommendedName>
        <fullName evidence="2">RNA polymerase sigma factor SigS</fullName>
    </recommendedName>
</protein>
<dbReference type="HOGENOM" id="CLU_047691_4_3_10"/>
<dbReference type="PANTHER" id="PTHR43133:SF46">
    <property type="entry name" value="RNA POLYMERASE SIGMA-70 FACTOR ECF SUBFAMILY"/>
    <property type="match status" value="1"/>
</dbReference>
<evidence type="ECO:0000256" key="4">
    <source>
        <dbReference type="ARBA" id="ARBA00023082"/>
    </source>
</evidence>
<keyword evidence="5" id="KW-0804">Transcription</keyword>
<evidence type="ECO:0000256" key="3">
    <source>
        <dbReference type="ARBA" id="ARBA00023015"/>
    </source>
</evidence>
<reference evidence="9" key="1">
    <citation type="submission" date="2011-08" db="EMBL/GenBank/DDBJ databases">
        <title>The complete genome of Muricauda ruestringensis DSM 13258.</title>
        <authorList>
            <person name="Lucas S."/>
            <person name="Han J."/>
            <person name="Lapidus A."/>
            <person name="Bruce D."/>
            <person name="Goodwin L."/>
            <person name="Pitluck S."/>
            <person name="Peters L."/>
            <person name="Kyrpides N."/>
            <person name="Mavromatis K."/>
            <person name="Ivanova N."/>
            <person name="Ovchinnikova G."/>
            <person name="Teshima H."/>
            <person name="Detter J.C."/>
            <person name="Tapia R."/>
            <person name="Han C."/>
            <person name="Land M."/>
            <person name="Hauser L."/>
            <person name="Markowitz V."/>
            <person name="Cheng J.-F."/>
            <person name="Hugenholtz P."/>
            <person name="Woyke T."/>
            <person name="Wu D."/>
            <person name="Spring S."/>
            <person name="Schroeder M."/>
            <person name="Brambilla E."/>
            <person name="Klenk H.-P."/>
            <person name="Eisen J.A."/>
        </authorList>
    </citation>
    <scope>NUCLEOTIDE SEQUENCE [LARGE SCALE GENOMIC DNA]</scope>
    <source>
        <strain evidence="9">DSM 13258 / LMG 19739 / B1</strain>
    </source>
</reference>
<organism evidence="8 9">
    <name type="scientific">Allomuricauda ruestringensis (strain DSM 13258 / CIP 107369 / LMG 19739 / B1)</name>
    <name type="common">Muricauda ruestringensis</name>
    <dbReference type="NCBI Taxonomy" id="886377"/>
    <lineage>
        <taxon>Bacteria</taxon>
        <taxon>Pseudomonadati</taxon>
        <taxon>Bacteroidota</taxon>
        <taxon>Flavobacteriia</taxon>
        <taxon>Flavobacteriales</taxon>
        <taxon>Flavobacteriaceae</taxon>
        <taxon>Flagellimonas</taxon>
    </lineage>
</organism>
<dbReference type="eggNOG" id="COG1595">
    <property type="taxonomic scope" value="Bacteria"/>
</dbReference>
<keyword evidence="4" id="KW-0731">Sigma factor</keyword>
<feature type="domain" description="HTH luxR-type" evidence="7">
    <location>
        <begin position="130"/>
        <end position="187"/>
    </location>
</feature>
<dbReference type="RefSeq" id="WP_014034640.1">
    <property type="nucleotide sequence ID" value="NC_015945.1"/>
</dbReference>
<dbReference type="InterPro" id="IPR013325">
    <property type="entry name" value="RNA_pol_sigma_r2"/>
</dbReference>
<dbReference type="InterPro" id="IPR013249">
    <property type="entry name" value="RNA_pol_sigma70_r4_t2"/>
</dbReference>
<dbReference type="Proteomes" id="UP000008908">
    <property type="component" value="Chromosome"/>
</dbReference>
<dbReference type="InterPro" id="IPR014327">
    <property type="entry name" value="RNA_pol_sigma70_bacteroid"/>
</dbReference>
<dbReference type="SUPFAM" id="SSF46894">
    <property type="entry name" value="C-terminal effector domain of the bipartite response regulators"/>
    <property type="match status" value="1"/>
</dbReference>
<comment type="function">
    <text evidence="6">Sigma factors are initiation factors that promote the attachment of RNA polymerase to specific initiation sites and are then released. Sigma-S contributes to the protection against external stress, thus playing a role in cellular fitness and survival.</text>
</comment>
<dbReference type="GO" id="GO:0003677">
    <property type="term" value="F:DNA binding"/>
    <property type="evidence" value="ECO:0007669"/>
    <property type="project" value="InterPro"/>
</dbReference>
<dbReference type="InterPro" id="IPR000792">
    <property type="entry name" value="Tscrpt_reg_LuxR_C"/>
</dbReference>
<dbReference type="Gene3D" id="1.10.10.10">
    <property type="entry name" value="Winged helix-like DNA-binding domain superfamily/Winged helix DNA-binding domain"/>
    <property type="match status" value="1"/>
</dbReference>
<dbReference type="GO" id="GO:0016987">
    <property type="term" value="F:sigma factor activity"/>
    <property type="evidence" value="ECO:0007669"/>
    <property type="project" value="UniProtKB-KW"/>
</dbReference>
<evidence type="ECO:0000313" key="8">
    <source>
        <dbReference type="EMBL" id="AEM72366.1"/>
    </source>
</evidence>
<dbReference type="SUPFAM" id="SSF88946">
    <property type="entry name" value="Sigma2 domain of RNA polymerase sigma factors"/>
    <property type="match status" value="1"/>
</dbReference>
<dbReference type="Pfam" id="PF08281">
    <property type="entry name" value="Sigma70_r4_2"/>
    <property type="match status" value="1"/>
</dbReference>